<dbReference type="Gene3D" id="3.40.1110.10">
    <property type="entry name" value="Calcium-transporting ATPase, cytoplasmic domain N"/>
    <property type="match status" value="2"/>
</dbReference>
<keyword evidence="11" id="KW-1185">Reference proteome</keyword>
<dbReference type="PROSITE" id="PS00154">
    <property type="entry name" value="ATPASE_E1_E2"/>
    <property type="match status" value="1"/>
</dbReference>
<feature type="domain" description="Cation-transporting P-type ATPase N-terminal" evidence="9">
    <location>
        <begin position="3"/>
        <end position="69"/>
    </location>
</feature>
<dbReference type="InterPro" id="IPR018303">
    <property type="entry name" value="ATPase_P-typ_P_site"/>
</dbReference>
<dbReference type="InterPro" id="IPR001757">
    <property type="entry name" value="P_typ_ATPase"/>
</dbReference>
<dbReference type="PRINTS" id="PR00120">
    <property type="entry name" value="HATPASE"/>
</dbReference>
<protein>
    <submittedName>
        <fullName evidence="10">Cation-transporting ATPase</fullName>
    </submittedName>
</protein>
<sequence length="858" mass="93519">MVKLGHYSGIENIKGLSSQEAAERLKAEGYNELPAGKKRTFVDTALDVIKEPMFLLLIAAGAIYLLIGDFEEALMLLGFVFVVVGITIYQERKVERALEALKSLSSPRALVIRDGVASRIPGREVTRGDVVILAEGDRVPADALVLSCSNLLIDESLLTGESMPVRKGQAETDIAIGRPGGDDLPFVYSSTLVVQGHGVAEVKSTGVHTEIGKIGKALQILETEKTQLQIETERLVKAFAAIGMAVCVTIIVIYALTRGNWLNGVLTGLTLAMALIPEEIPVVLTIFLALGAWRMSKHHVLTRQLKSIQTLGSTTVLSVDKTGTLTMNKMAVRKIYANGKFFTVDETTVVLPEPFHGLMEFSILASQHDPFDPMEKAIKSAGEKLLGGTEHLHDNWTLVQEYALSKKLLALSHVWASPSGSDLVIASKGAPEAVFDLCHLGESDIALLSSCVQEMAEDGLRVLGVARAYFLKPDLPADQHDYDFQFIGLIGFSDPLRPMVAGAVKECYEAGLRTVMITGDYPVTAQNIARQAGIKPCDEVITGHELEAISDDELKDRIRNVNVFARVAPEQKLRIVNALKRNCDIVVMTGDGVNDAPALKSAHIGIAMGGRGTEVAREAAAFVLLDDDFSTIVQAVKMGRRIFDNLKKAMAYIFAVHVPIAGMSLLPVLLGWPIMLFPAHIAFLELIIDPVCSVVYEAEPEEKDVMKRPPKKINEPVFDGRTILLSILQGFVVFIVVLAVYRFAPMLGESEAQARALAFTTLVLANLGLVFTNRSWSRTIPEMLTTPNNALLWVSAAAIFFLGLSLYVPFLASAFKFGQLHSVDLIICLMASIVSILWFEVLKIINRRFGKNPSPLKA</sequence>
<feature type="transmembrane region" description="Helical" evidence="8">
    <location>
        <begin position="753"/>
        <end position="771"/>
    </location>
</feature>
<evidence type="ECO:0000256" key="2">
    <source>
        <dbReference type="ARBA" id="ARBA00022692"/>
    </source>
</evidence>
<dbReference type="InterPro" id="IPR006068">
    <property type="entry name" value="ATPase_P-typ_cation-transptr_C"/>
</dbReference>
<dbReference type="Pfam" id="PF00690">
    <property type="entry name" value="Cation_ATPase_N"/>
    <property type="match status" value="1"/>
</dbReference>
<dbReference type="NCBIfam" id="TIGR01494">
    <property type="entry name" value="ATPase_P-type"/>
    <property type="match status" value="2"/>
</dbReference>
<dbReference type="Pfam" id="PF00702">
    <property type="entry name" value="Hydrolase"/>
    <property type="match status" value="1"/>
</dbReference>
<dbReference type="eggNOG" id="arCOG01578">
    <property type="taxonomic scope" value="Archaea"/>
</dbReference>
<evidence type="ECO:0000256" key="5">
    <source>
        <dbReference type="ARBA" id="ARBA00022967"/>
    </source>
</evidence>
<dbReference type="PRINTS" id="PR00119">
    <property type="entry name" value="CATATPASE"/>
</dbReference>
<keyword evidence="4" id="KW-0067">ATP-binding</keyword>
<feature type="transmembrane region" description="Helical" evidence="8">
    <location>
        <begin position="822"/>
        <end position="842"/>
    </location>
</feature>
<dbReference type="PATRIC" id="fig|304371.9.peg.1839"/>
<accession>D1YZK1</accession>
<feature type="transmembrane region" description="Helical" evidence="8">
    <location>
        <begin position="649"/>
        <end position="670"/>
    </location>
</feature>
<keyword evidence="6 8" id="KW-1133">Transmembrane helix</keyword>
<dbReference type="Proteomes" id="UP000001882">
    <property type="component" value="Chromosome"/>
</dbReference>
<proteinExistence type="predicted"/>
<evidence type="ECO:0000259" key="9">
    <source>
        <dbReference type="SMART" id="SM00831"/>
    </source>
</evidence>
<dbReference type="GO" id="GO:0016887">
    <property type="term" value="F:ATP hydrolysis activity"/>
    <property type="evidence" value="ECO:0007669"/>
    <property type="project" value="InterPro"/>
</dbReference>
<dbReference type="SUPFAM" id="SSF81665">
    <property type="entry name" value="Calcium ATPase, transmembrane domain M"/>
    <property type="match status" value="1"/>
</dbReference>
<feature type="transmembrane region" description="Helical" evidence="8">
    <location>
        <begin position="235"/>
        <end position="257"/>
    </location>
</feature>
<dbReference type="InterPro" id="IPR023299">
    <property type="entry name" value="ATPase_P-typ_cyto_dom_N"/>
</dbReference>
<dbReference type="InterPro" id="IPR008250">
    <property type="entry name" value="ATPase_P-typ_transduc_dom_A_sf"/>
</dbReference>
<feature type="transmembrane region" description="Helical" evidence="8">
    <location>
        <begin position="48"/>
        <end position="67"/>
    </location>
</feature>
<dbReference type="InterPro" id="IPR036412">
    <property type="entry name" value="HAD-like_sf"/>
</dbReference>
<keyword evidence="7 8" id="KW-0472">Membrane</keyword>
<dbReference type="Gene3D" id="1.20.1110.10">
    <property type="entry name" value="Calcium-transporting ATPase, transmembrane domain"/>
    <property type="match status" value="2"/>
</dbReference>
<evidence type="ECO:0000256" key="4">
    <source>
        <dbReference type="ARBA" id="ARBA00022840"/>
    </source>
</evidence>
<dbReference type="SUPFAM" id="SSF56784">
    <property type="entry name" value="HAD-like"/>
    <property type="match status" value="1"/>
</dbReference>
<dbReference type="GeneID" id="8681691"/>
<dbReference type="RefSeq" id="WP_012900551.1">
    <property type="nucleotide sequence ID" value="NC_013665.1"/>
</dbReference>
<evidence type="ECO:0000256" key="6">
    <source>
        <dbReference type="ARBA" id="ARBA00022989"/>
    </source>
</evidence>
<feature type="transmembrane region" description="Helical" evidence="8">
    <location>
        <begin position="717"/>
        <end position="741"/>
    </location>
</feature>
<dbReference type="Gene3D" id="3.40.50.1000">
    <property type="entry name" value="HAD superfamily/HAD-like"/>
    <property type="match status" value="2"/>
</dbReference>
<keyword evidence="3" id="KW-0547">Nucleotide-binding</keyword>
<dbReference type="Pfam" id="PF00689">
    <property type="entry name" value="Cation_ATPase_C"/>
    <property type="match status" value="1"/>
</dbReference>
<dbReference type="GO" id="GO:0005524">
    <property type="term" value="F:ATP binding"/>
    <property type="evidence" value="ECO:0007669"/>
    <property type="project" value="UniProtKB-KW"/>
</dbReference>
<dbReference type="EMBL" id="AP011532">
    <property type="protein sequence ID" value="BAI61873.1"/>
    <property type="molecule type" value="Genomic_DNA"/>
</dbReference>
<dbReference type="Gene3D" id="2.70.150.10">
    <property type="entry name" value="Calcium-transporting ATPase, cytoplasmic transduction domain A"/>
    <property type="match status" value="1"/>
</dbReference>
<dbReference type="SFLD" id="SFLDG00002">
    <property type="entry name" value="C1.7:_P-type_atpase_like"/>
    <property type="match status" value="1"/>
</dbReference>
<feature type="transmembrane region" description="Helical" evidence="8">
    <location>
        <begin position="269"/>
        <end position="293"/>
    </location>
</feature>
<evidence type="ECO:0000256" key="3">
    <source>
        <dbReference type="ARBA" id="ARBA00022741"/>
    </source>
</evidence>
<keyword evidence="5" id="KW-1278">Translocase</keyword>
<feature type="transmembrane region" description="Helical" evidence="8">
    <location>
        <begin position="791"/>
        <end position="810"/>
    </location>
</feature>
<evidence type="ECO:0000256" key="7">
    <source>
        <dbReference type="ARBA" id="ARBA00023136"/>
    </source>
</evidence>
<dbReference type="Pfam" id="PF00122">
    <property type="entry name" value="E1-E2_ATPase"/>
    <property type="match status" value="1"/>
</dbReference>
<dbReference type="AlphaFoldDB" id="D1YZK1"/>
<feature type="transmembrane region" description="Helical" evidence="8">
    <location>
        <begin position="73"/>
        <end position="89"/>
    </location>
</feature>
<dbReference type="InterPro" id="IPR004014">
    <property type="entry name" value="ATPase_P-typ_cation-transptr_N"/>
</dbReference>
<evidence type="ECO:0000256" key="8">
    <source>
        <dbReference type="SAM" id="Phobius"/>
    </source>
</evidence>
<evidence type="ECO:0000313" key="11">
    <source>
        <dbReference type="Proteomes" id="UP000001882"/>
    </source>
</evidence>
<reference evidence="10 11" key="2">
    <citation type="journal article" date="2008" name="Int. J. Syst. Evol. Microbiol.">
        <title>Methanocella paludicola gen. nov., sp. nov., a methane-producing archaeon, the first isolate of the lineage 'Rice Cluster I', and proposal of the new archaeal order Methanocellales ord. nov.</title>
        <authorList>
            <person name="Sakai S."/>
            <person name="Imachi H."/>
            <person name="Hanada S."/>
            <person name="Ohashi A."/>
            <person name="Harada H."/>
            <person name="Kamagata Y."/>
        </authorList>
    </citation>
    <scope>NUCLEOTIDE SEQUENCE [LARGE SCALE GENOMIC DNA]</scope>
    <source>
        <strain evidence="11">DSM 17711 / JCM 13418 / NBRC 101707 / SANAE</strain>
    </source>
</reference>
<keyword evidence="2 8" id="KW-0812">Transmembrane</keyword>
<dbReference type="KEGG" id="mpd:MCP_1801"/>
<name>D1YZK1_METPS</name>
<dbReference type="SMART" id="SM00831">
    <property type="entry name" value="Cation_ATPase_N"/>
    <property type="match status" value="1"/>
</dbReference>
<evidence type="ECO:0000256" key="1">
    <source>
        <dbReference type="ARBA" id="ARBA00004141"/>
    </source>
</evidence>
<dbReference type="SFLD" id="SFLDF00027">
    <property type="entry name" value="p-type_atpase"/>
    <property type="match status" value="1"/>
</dbReference>
<dbReference type="SFLD" id="SFLDS00003">
    <property type="entry name" value="Haloacid_Dehalogenase"/>
    <property type="match status" value="1"/>
</dbReference>
<dbReference type="InterPro" id="IPR059000">
    <property type="entry name" value="ATPase_P-type_domA"/>
</dbReference>
<dbReference type="SUPFAM" id="SSF81653">
    <property type="entry name" value="Calcium ATPase, transduction domain A"/>
    <property type="match status" value="1"/>
</dbReference>
<gene>
    <name evidence="10" type="ordered locus">MCP_1801</name>
</gene>
<reference evidence="10 11" key="1">
    <citation type="journal article" date="2007" name="Appl. Environ. Microbiol.">
        <title>Isolation of key methanogens for global methane emission from rice paddy fields: a novel isolate affiliated with the clone cluster rice cluster I.</title>
        <authorList>
            <person name="Sakai S."/>
            <person name="Imachi H."/>
            <person name="Sekiguchi Y."/>
            <person name="Ohashi A."/>
            <person name="Harada H."/>
            <person name="Kamagata Y."/>
        </authorList>
    </citation>
    <scope>NUCLEOTIDE SEQUENCE [LARGE SCALE GENOMIC DNA]</scope>
    <source>
        <strain evidence="11">DSM 17711 / JCM 13418 / NBRC 101707 / SANAE</strain>
    </source>
</reference>
<organism evidence="10 11">
    <name type="scientific">Methanocella paludicola (strain DSM 17711 / JCM 13418 / NBRC 101707 / SANAE)</name>
    <dbReference type="NCBI Taxonomy" id="304371"/>
    <lineage>
        <taxon>Archaea</taxon>
        <taxon>Methanobacteriati</taxon>
        <taxon>Methanobacteriota</taxon>
        <taxon>Stenosarchaea group</taxon>
        <taxon>Methanomicrobia</taxon>
        <taxon>Methanocellales</taxon>
        <taxon>Methanocellaceae</taxon>
        <taxon>Methanocella</taxon>
    </lineage>
</organism>
<dbReference type="PANTHER" id="PTHR42861">
    <property type="entry name" value="CALCIUM-TRANSPORTING ATPASE"/>
    <property type="match status" value="1"/>
</dbReference>
<reference evidence="11" key="3">
    <citation type="journal article" date="2011" name="PLoS ONE">
        <title>Genome sequence of a mesophilic hydrogenotrophic methanogen Methanocella paludicola, the first cultivated representative of the order Methanocellales.</title>
        <authorList>
            <person name="Sakai S."/>
            <person name="Takaki Y."/>
            <person name="Shimamura S."/>
            <person name="Sekine M."/>
            <person name="Tajima T."/>
            <person name="Kosugi H."/>
            <person name="Ichikawa N."/>
            <person name="Tasumi E."/>
            <person name="Hiraki A.T."/>
            <person name="Shimizu A."/>
            <person name="Kato Y."/>
            <person name="Nishiko R."/>
            <person name="Mori K."/>
            <person name="Fujita N."/>
            <person name="Imachi H."/>
            <person name="Takai K."/>
        </authorList>
    </citation>
    <scope>NUCLEOTIDE SEQUENCE [LARGE SCALE GENOMIC DNA]</scope>
    <source>
        <strain evidence="11">DSM 17711 / JCM 13418 / NBRC 101707 / SANAE</strain>
    </source>
</reference>
<dbReference type="InParanoid" id="D1YZK1"/>
<dbReference type="OrthoDB" id="8588at2157"/>
<comment type="subcellular location">
    <subcellularLocation>
        <location evidence="1">Membrane</location>
        <topology evidence="1">Multi-pass membrane protein</topology>
    </subcellularLocation>
</comment>
<dbReference type="InterPro" id="IPR023298">
    <property type="entry name" value="ATPase_P-typ_TM_dom_sf"/>
</dbReference>
<dbReference type="STRING" id="304371.MCP_1801"/>
<dbReference type="GO" id="GO:0016020">
    <property type="term" value="C:membrane"/>
    <property type="evidence" value="ECO:0007669"/>
    <property type="project" value="UniProtKB-SubCell"/>
</dbReference>
<dbReference type="InterPro" id="IPR044492">
    <property type="entry name" value="P_typ_ATPase_HD_dom"/>
</dbReference>
<feature type="transmembrane region" description="Helical" evidence="8">
    <location>
        <begin position="676"/>
        <end position="696"/>
    </location>
</feature>
<dbReference type="InterPro" id="IPR023214">
    <property type="entry name" value="HAD_sf"/>
</dbReference>
<evidence type="ECO:0000313" key="10">
    <source>
        <dbReference type="EMBL" id="BAI61873.1"/>
    </source>
</evidence>